<dbReference type="Gene3D" id="1.10.730.10">
    <property type="entry name" value="Isoleucyl-tRNA Synthetase, Domain 1"/>
    <property type="match status" value="1"/>
</dbReference>
<name>A0A8S0RH19_OLEEU</name>
<reference evidence="10 11" key="1">
    <citation type="submission" date="2019-12" db="EMBL/GenBank/DDBJ databases">
        <authorList>
            <person name="Alioto T."/>
            <person name="Alioto T."/>
            <person name="Gomez Garrido J."/>
        </authorList>
    </citation>
    <scope>NUCLEOTIDE SEQUENCE [LARGE SCALE GENOMIC DNA]</scope>
</reference>
<dbReference type="InterPro" id="IPR033705">
    <property type="entry name" value="Anticodon_Ia_Val"/>
</dbReference>
<sequence>MSKLGDDYIPPTKIVPDVMPFGCNWILSALNKAISKTVLSLESFESSDAATAVYSWWQFQLCDVFIEIIKPYFASNNPDFASAKRYAQAKGYAQDTLWVCLDNGLQLLHPFMPFVAEELWQRLPSRTDSMRKESIVICEYPSPVECWTNDNVLLKMDMIESVVKSLTSLRSTLEPKERHERLAAYVRCRLNDACNIIKSHELEITTLAALSSLEVLSVSDDAPVGCQVDVVNEALSVFLKLQGNINVEAERQKLKKKMEEIEK</sequence>
<evidence type="ECO:0000259" key="9">
    <source>
        <dbReference type="Pfam" id="PF08264"/>
    </source>
</evidence>
<dbReference type="InterPro" id="IPR002303">
    <property type="entry name" value="Valyl-tRNA_ligase"/>
</dbReference>
<keyword evidence="3 10" id="KW-0436">Ligase</keyword>
<dbReference type="InterPro" id="IPR009080">
    <property type="entry name" value="tRNAsynth_Ia_anticodon-bd"/>
</dbReference>
<dbReference type="GO" id="GO:0005524">
    <property type="term" value="F:ATP binding"/>
    <property type="evidence" value="ECO:0007669"/>
    <property type="project" value="UniProtKB-KW"/>
</dbReference>
<dbReference type="GO" id="GO:0005829">
    <property type="term" value="C:cytosol"/>
    <property type="evidence" value="ECO:0007669"/>
    <property type="project" value="TreeGrafter"/>
</dbReference>
<gene>
    <name evidence="10" type="ORF">OLEA9_A009668</name>
</gene>
<dbReference type="Pfam" id="PF08264">
    <property type="entry name" value="Anticodon_1"/>
    <property type="match status" value="1"/>
</dbReference>
<dbReference type="PANTHER" id="PTHR11946:SF109">
    <property type="entry name" value="VALINE--TRNA LIGASE"/>
    <property type="match status" value="1"/>
</dbReference>
<dbReference type="Proteomes" id="UP000594638">
    <property type="component" value="Unassembled WGS sequence"/>
</dbReference>
<dbReference type="EC" id="6.1.1.9" evidence="2"/>
<dbReference type="OrthoDB" id="629407at2759"/>
<dbReference type="SUPFAM" id="SSF47323">
    <property type="entry name" value="Anticodon-binding domain of a subclass of class I aminoacyl-tRNA synthetases"/>
    <property type="match status" value="1"/>
</dbReference>
<keyword evidence="4" id="KW-0547">Nucleotide-binding</keyword>
<proteinExistence type="inferred from homology"/>
<evidence type="ECO:0000256" key="4">
    <source>
        <dbReference type="ARBA" id="ARBA00022741"/>
    </source>
</evidence>
<comment type="caution">
    <text evidence="10">The sequence shown here is derived from an EMBL/GenBank/DDBJ whole genome shotgun (WGS) entry which is preliminary data.</text>
</comment>
<evidence type="ECO:0000256" key="5">
    <source>
        <dbReference type="ARBA" id="ARBA00022840"/>
    </source>
</evidence>
<dbReference type="EMBL" id="CACTIH010003615">
    <property type="protein sequence ID" value="CAA2978054.1"/>
    <property type="molecule type" value="Genomic_DNA"/>
</dbReference>
<comment type="similarity">
    <text evidence="1">Belongs to the class-I aminoacyl-tRNA synthetase family.</text>
</comment>
<keyword evidence="6" id="KW-0648">Protein biosynthesis</keyword>
<keyword evidence="7" id="KW-0030">Aminoacyl-tRNA synthetase</keyword>
<dbReference type="GO" id="GO:0006438">
    <property type="term" value="P:valyl-tRNA aminoacylation"/>
    <property type="evidence" value="ECO:0007669"/>
    <property type="project" value="InterPro"/>
</dbReference>
<organism evidence="10 11">
    <name type="scientific">Olea europaea subsp. europaea</name>
    <dbReference type="NCBI Taxonomy" id="158383"/>
    <lineage>
        <taxon>Eukaryota</taxon>
        <taxon>Viridiplantae</taxon>
        <taxon>Streptophyta</taxon>
        <taxon>Embryophyta</taxon>
        <taxon>Tracheophyta</taxon>
        <taxon>Spermatophyta</taxon>
        <taxon>Magnoliopsida</taxon>
        <taxon>eudicotyledons</taxon>
        <taxon>Gunneridae</taxon>
        <taxon>Pentapetalae</taxon>
        <taxon>asterids</taxon>
        <taxon>lamiids</taxon>
        <taxon>Lamiales</taxon>
        <taxon>Oleaceae</taxon>
        <taxon>Oleeae</taxon>
        <taxon>Olea</taxon>
    </lineage>
</organism>
<evidence type="ECO:0000313" key="11">
    <source>
        <dbReference type="Proteomes" id="UP000594638"/>
    </source>
</evidence>
<dbReference type="Gramene" id="OE9A009668T1">
    <property type="protein sequence ID" value="OE9A009668C1"/>
    <property type="gene ID" value="OE9A009668"/>
</dbReference>
<evidence type="ECO:0000313" key="10">
    <source>
        <dbReference type="EMBL" id="CAA2978054.1"/>
    </source>
</evidence>
<dbReference type="InterPro" id="IPR013155">
    <property type="entry name" value="M/V/L/I-tRNA-synth_anticd-bd"/>
</dbReference>
<evidence type="ECO:0000256" key="7">
    <source>
        <dbReference type="ARBA" id="ARBA00023146"/>
    </source>
</evidence>
<dbReference type="CDD" id="cd07962">
    <property type="entry name" value="Anticodon_Ia_Val"/>
    <property type="match status" value="1"/>
</dbReference>
<keyword evidence="5" id="KW-0067">ATP-binding</keyword>
<accession>A0A8S0RH19</accession>
<evidence type="ECO:0000256" key="6">
    <source>
        <dbReference type="ARBA" id="ARBA00022917"/>
    </source>
</evidence>
<dbReference type="AlphaFoldDB" id="A0A8S0RH19"/>
<dbReference type="PANTHER" id="PTHR11946">
    <property type="entry name" value="VALYL-TRNA SYNTHETASES"/>
    <property type="match status" value="1"/>
</dbReference>
<evidence type="ECO:0000256" key="3">
    <source>
        <dbReference type="ARBA" id="ARBA00022598"/>
    </source>
</evidence>
<dbReference type="GO" id="GO:0004832">
    <property type="term" value="F:valine-tRNA ligase activity"/>
    <property type="evidence" value="ECO:0007669"/>
    <property type="project" value="UniProtKB-EC"/>
</dbReference>
<feature type="domain" description="Methionyl/Valyl/Leucyl/Isoleucyl-tRNA synthetase anticodon-binding" evidence="9">
    <location>
        <begin position="24"/>
        <end position="178"/>
    </location>
</feature>
<keyword evidence="11" id="KW-1185">Reference proteome</keyword>
<evidence type="ECO:0000256" key="8">
    <source>
        <dbReference type="ARBA" id="ARBA00029936"/>
    </source>
</evidence>
<evidence type="ECO:0000256" key="1">
    <source>
        <dbReference type="ARBA" id="ARBA00005594"/>
    </source>
</evidence>
<evidence type="ECO:0000256" key="2">
    <source>
        <dbReference type="ARBA" id="ARBA00013169"/>
    </source>
</evidence>
<protein>
    <recommendedName>
        <fullName evidence="2">valine--tRNA ligase</fullName>
        <ecNumber evidence="2">6.1.1.9</ecNumber>
    </recommendedName>
    <alternativeName>
        <fullName evidence="8">Valyl-tRNA synthetase</fullName>
    </alternativeName>
</protein>